<feature type="compositionally biased region" description="Basic and acidic residues" evidence="2">
    <location>
        <begin position="321"/>
        <end position="332"/>
    </location>
</feature>
<feature type="region of interest" description="Disordered" evidence="2">
    <location>
        <begin position="556"/>
        <end position="592"/>
    </location>
</feature>
<dbReference type="GO" id="GO:0031616">
    <property type="term" value="C:spindle pole centrosome"/>
    <property type="evidence" value="ECO:0007669"/>
    <property type="project" value="TreeGrafter"/>
</dbReference>
<dbReference type="PANTHER" id="PTHR12353">
    <property type="entry name" value="DISKS LARGE-ASSOCIATED PROTEIN DAP SAP90/PSD-95-ASSOCIATED PROTEIN"/>
    <property type="match status" value="1"/>
</dbReference>
<feature type="compositionally biased region" description="Basic and acidic residues" evidence="2">
    <location>
        <begin position="67"/>
        <end position="81"/>
    </location>
</feature>
<comment type="caution">
    <text evidence="3">The sequence shown here is derived from an EMBL/GenBank/DDBJ whole genome shotgun (WGS) entry which is preliminary data.</text>
</comment>
<dbReference type="GO" id="GO:0005737">
    <property type="term" value="C:cytoplasm"/>
    <property type="evidence" value="ECO:0007669"/>
    <property type="project" value="TreeGrafter"/>
</dbReference>
<dbReference type="Proteomes" id="UP001153269">
    <property type="component" value="Unassembled WGS sequence"/>
</dbReference>
<feature type="compositionally biased region" description="Polar residues" evidence="2">
    <location>
        <begin position="186"/>
        <end position="198"/>
    </location>
</feature>
<dbReference type="GO" id="GO:0008017">
    <property type="term" value="F:microtubule binding"/>
    <property type="evidence" value="ECO:0007669"/>
    <property type="project" value="TreeGrafter"/>
</dbReference>
<feature type="compositionally biased region" description="Basic and acidic residues" evidence="2">
    <location>
        <begin position="274"/>
        <end position="287"/>
    </location>
</feature>
<dbReference type="Pfam" id="PF03359">
    <property type="entry name" value="GKAP"/>
    <property type="match status" value="1"/>
</dbReference>
<feature type="region of interest" description="Disordered" evidence="2">
    <location>
        <begin position="606"/>
        <end position="641"/>
    </location>
</feature>
<feature type="region of interest" description="Disordered" evidence="2">
    <location>
        <begin position="60"/>
        <end position="81"/>
    </location>
</feature>
<dbReference type="GO" id="GO:0007059">
    <property type="term" value="P:chromosome segregation"/>
    <property type="evidence" value="ECO:0007669"/>
    <property type="project" value="TreeGrafter"/>
</dbReference>
<dbReference type="AlphaFoldDB" id="A0A9N7VFH1"/>
<proteinExistence type="inferred from homology"/>
<dbReference type="GO" id="GO:0007346">
    <property type="term" value="P:regulation of mitotic cell cycle"/>
    <property type="evidence" value="ECO:0007669"/>
    <property type="project" value="TreeGrafter"/>
</dbReference>
<dbReference type="InterPro" id="IPR005026">
    <property type="entry name" value="SAPAP"/>
</dbReference>
<feature type="region of interest" description="Disordered" evidence="2">
    <location>
        <begin position="406"/>
        <end position="447"/>
    </location>
</feature>
<dbReference type="GO" id="GO:0005634">
    <property type="term" value="C:nucleus"/>
    <property type="evidence" value="ECO:0007669"/>
    <property type="project" value="TreeGrafter"/>
</dbReference>
<reference evidence="3" key="1">
    <citation type="submission" date="2020-03" db="EMBL/GenBank/DDBJ databases">
        <authorList>
            <person name="Weist P."/>
        </authorList>
    </citation>
    <scope>NUCLEOTIDE SEQUENCE</scope>
</reference>
<feature type="compositionally biased region" description="Basic and acidic residues" evidence="2">
    <location>
        <begin position="556"/>
        <end position="565"/>
    </location>
</feature>
<dbReference type="EMBL" id="CADEAL010003975">
    <property type="protein sequence ID" value="CAB1448350.1"/>
    <property type="molecule type" value="Genomic_DNA"/>
</dbReference>
<evidence type="ECO:0000313" key="3">
    <source>
        <dbReference type="EMBL" id="CAB1448350.1"/>
    </source>
</evidence>
<feature type="region of interest" description="Disordered" evidence="2">
    <location>
        <begin position="757"/>
        <end position="780"/>
    </location>
</feature>
<dbReference type="GO" id="GO:0007052">
    <property type="term" value="P:mitotic spindle organization"/>
    <property type="evidence" value="ECO:0007669"/>
    <property type="project" value="TreeGrafter"/>
</dbReference>
<feature type="compositionally biased region" description="Polar residues" evidence="2">
    <location>
        <begin position="761"/>
        <end position="776"/>
    </location>
</feature>
<protein>
    <recommendedName>
        <fullName evidence="5">Discs, large (Drosophila) homolog-associated protein 5</fullName>
    </recommendedName>
</protein>
<evidence type="ECO:0000313" key="4">
    <source>
        <dbReference type="Proteomes" id="UP001153269"/>
    </source>
</evidence>
<feature type="region of interest" description="Disordered" evidence="2">
    <location>
        <begin position="255"/>
        <end position="343"/>
    </location>
</feature>
<feature type="region of interest" description="Disordered" evidence="2">
    <location>
        <begin position="186"/>
        <end position="242"/>
    </location>
</feature>
<dbReference type="GO" id="GO:0023052">
    <property type="term" value="P:signaling"/>
    <property type="evidence" value="ECO:0007669"/>
    <property type="project" value="InterPro"/>
</dbReference>
<accession>A0A9N7VFH1</accession>
<name>A0A9N7VFH1_PLEPL</name>
<keyword evidence="4" id="KW-1185">Reference proteome</keyword>
<organism evidence="3 4">
    <name type="scientific">Pleuronectes platessa</name>
    <name type="common">European plaice</name>
    <dbReference type="NCBI Taxonomy" id="8262"/>
    <lineage>
        <taxon>Eukaryota</taxon>
        <taxon>Metazoa</taxon>
        <taxon>Chordata</taxon>
        <taxon>Craniata</taxon>
        <taxon>Vertebrata</taxon>
        <taxon>Euteleostomi</taxon>
        <taxon>Actinopterygii</taxon>
        <taxon>Neopterygii</taxon>
        <taxon>Teleostei</taxon>
        <taxon>Neoteleostei</taxon>
        <taxon>Acanthomorphata</taxon>
        <taxon>Carangaria</taxon>
        <taxon>Pleuronectiformes</taxon>
        <taxon>Pleuronectoidei</taxon>
        <taxon>Pleuronectidae</taxon>
        <taxon>Pleuronectes</taxon>
    </lineage>
</organism>
<evidence type="ECO:0000256" key="2">
    <source>
        <dbReference type="SAM" id="MobiDB-lite"/>
    </source>
</evidence>
<evidence type="ECO:0000256" key="1">
    <source>
        <dbReference type="ARBA" id="ARBA00008839"/>
    </source>
</evidence>
<comment type="similarity">
    <text evidence="1">Belongs to the SAPAP family.</text>
</comment>
<feature type="compositionally biased region" description="Low complexity" evidence="2">
    <location>
        <begin position="432"/>
        <end position="443"/>
    </location>
</feature>
<sequence>MFHLHVIPLTSRFLFYSATKGSFFVLRFLTEDQIFPDTMESRFSHLRQRDTSVSMLRVKLSRRRSQSQKENRDRAVNTRRQLDKLPELDVSSLDASIAMANMSTIREKTVNTAQAAKDVAVEERLKQLERWKERKALEKEKEMRDKERKGVFKTGLYHPKDGFTIGSLPVVPAAPKRAKEIKVNAAPSQTTRVTRSMKQPQQQVQQPLKTQDPYTVAKKAQPAVERSTRIRGAPVKLDQAPVSTKNKVCAVEPTVRASATRSANKPPVTAVPVVKDKPKDKAADVRTTRSRAFVNHVAPPSGKDMNCKATVNNTVQPPAPKEPELKEPEENLHPSTSEEEDMVVDQDPIDSVPAVHPVEAPSLSSFAPEGFLFRAPVGLSSFKFEPLTPRSADAFLTPSPSFNIPPVPSFNVEPEPETCEPSPSKSPRRSQPRAAPTVAPPTTGSLLESEHDVPYFRSEIVSETNKLRTLCVQWEPNVEDESIPEEMRDGMRTTIGQARLLVKERFNQFSGLVDDCELGRGEKITTCTDLQGFWDMVYYQVEDVHKKFDALKEAEGRDWQEEHKPQPRQRKVLKKPSAAPAKPTGTKVAAKSRLAAVKAAMKARQQAAEEEKAAKDAGQCEEEPSLNSEEPKPRAEPQVPGTMVFDGGFFQVESPAKTPGSVRKSSRLSAAVLPQASPCSNYLTPRRVTRRSLALAPTPVQAVASPAQRFLTPAPLRLTLNQTPKSQCSTPRTSQKRQDTVDVSLCFSPAKVVLSDVAQPDGSSSQQTGTVPTQEKTAPVPEASTVIPVHSLPSITVVDEQEEPAEAVDVVLAASPCKSPPPVCQAPEPSSSLSFTLSPCVSPCQPPISSPPAVQGHIDAQDSVCCTPDTSVVEEIPGLDFERYLQPSLRGSLSPGETVAIETLSPMAVDVEMESPRGRSDDLLSQHEPAAAVPSVFTLQSPQVQSRTAESDMLLFTPDLKDRIRQSVCPSDLMVFTPPSNV</sequence>
<evidence type="ECO:0008006" key="5">
    <source>
        <dbReference type="Google" id="ProtNLM"/>
    </source>
</evidence>
<dbReference type="GO" id="GO:0051642">
    <property type="term" value="P:centrosome localization"/>
    <property type="evidence" value="ECO:0007669"/>
    <property type="project" value="TreeGrafter"/>
</dbReference>
<gene>
    <name evidence="3" type="ORF">PLEPLA_LOCUS36003</name>
</gene>
<dbReference type="GO" id="GO:0051382">
    <property type="term" value="P:kinetochore assembly"/>
    <property type="evidence" value="ECO:0007669"/>
    <property type="project" value="TreeGrafter"/>
</dbReference>
<dbReference type="PANTHER" id="PTHR12353:SF1">
    <property type="entry name" value="DISKS LARGE-ASSOCIATED PROTEIN 5"/>
    <property type="match status" value="1"/>
</dbReference>